<evidence type="ECO:0000256" key="1">
    <source>
        <dbReference type="SAM" id="Phobius"/>
    </source>
</evidence>
<feature type="transmembrane region" description="Helical" evidence="1">
    <location>
        <begin position="133"/>
        <end position="151"/>
    </location>
</feature>
<keyword evidence="1" id="KW-1133">Transmembrane helix</keyword>
<accession>A0ABX1MST8</accession>
<dbReference type="EMBL" id="WTVR01000061">
    <property type="protein sequence ID" value="NMF91028.1"/>
    <property type="molecule type" value="Genomic_DNA"/>
</dbReference>
<feature type="transmembrane region" description="Helical" evidence="1">
    <location>
        <begin position="7"/>
        <end position="31"/>
    </location>
</feature>
<protein>
    <recommendedName>
        <fullName evidence="4">Sodium:proline symporter</fullName>
    </recommendedName>
</protein>
<feature type="transmembrane region" description="Helical" evidence="1">
    <location>
        <begin position="92"/>
        <end position="113"/>
    </location>
</feature>
<evidence type="ECO:0000313" key="3">
    <source>
        <dbReference type="Proteomes" id="UP000652074"/>
    </source>
</evidence>
<keyword evidence="3" id="KW-1185">Reference proteome</keyword>
<dbReference type="RefSeq" id="WP_169208356.1">
    <property type="nucleotide sequence ID" value="NZ_CP059560.1"/>
</dbReference>
<organism evidence="2 3">
    <name type="scientific">Aromatoleum petrolei</name>
    <dbReference type="NCBI Taxonomy" id="76116"/>
    <lineage>
        <taxon>Bacteria</taxon>
        <taxon>Pseudomonadati</taxon>
        <taxon>Pseudomonadota</taxon>
        <taxon>Betaproteobacteria</taxon>
        <taxon>Rhodocyclales</taxon>
        <taxon>Rhodocyclaceae</taxon>
        <taxon>Aromatoleum</taxon>
    </lineage>
</organism>
<reference evidence="2 3" key="1">
    <citation type="submission" date="2019-12" db="EMBL/GenBank/DDBJ databases">
        <title>Comparative genomics gives insights into the taxonomy of the Azoarcus-Aromatoleum group and reveals separate origins of nif in the plant-associated Azoarcus and non-plant-associated Aromatoleum sub-groups.</title>
        <authorList>
            <person name="Lafos M."/>
            <person name="Maluk M."/>
            <person name="Batista M."/>
            <person name="Junghare M."/>
            <person name="Carmona M."/>
            <person name="Faoro H."/>
            <person name="Cruz L.M."/>
            <person name="Battistoni F."/>
            <person name="De Souza E."/>
            <person name="Pedrosa F."/>
            <person name="Chen W.-M."/>
            <person name="Poole P.S."/>
            <person name="Dixon R.A."/>
            <person name="James E.K."/>
        </authorList>
    </citation>
    <scope>NUCLEOTIDE SEQUENCE [LARGE SCALE GENOMIC DNA]</scope>
    <source>
        <strain evidence="2 3">ToN1</strain>
    </source>
</reference>
<sequence>MILRHTFAVAVCAGFIAGTVATFAQMLLWWIEGTPVIATLLRDARLTAAVVMGPAVLDHAPGWRWDVLTWATAIHFALSVIYALIAWPVARAMTLSAAVGLGALYGAAIYVINLHGFTHVFPWFDVSRGWVTILAHLVFGASLFASCAGLAHRLRHPRRLALPGR</sequence>
<comment type="caution">
    <text evidence="2">The sequence shown here is derived from an EMBL/GenBank/DDBJ whole genome shotgun (WGS) entry which is preliminary data.</text>
</comment>
<proteinExistence type="predicted"/>
<evidence type="ECO:0000313" key="2">
    <source>
        <dbReference type="EMBL" id="NMF91028.1"/>
    </source>
</evidence>
<keyword evidence="1" id="KW-0812">Transmembrane</keyword>
<name>A0ABX1MST8_9RHOO</name>
<evidence type="ECO:0008006" key="4">
    <source>
        <dbReference type="Google" id="ProtNLM"/>
    </source>
</evidence>
<keyword evidence="1" id="KW-0472">Membrane</keyword>
<feature type="transmembrane region" description="Helical" evidence="1">
    <location>
        <begin position="67"/>
        <end position="85"/>
    </location>
</feature>
<gene>
    <name evidence="2" type="ORF">GPA26_21425</name>
</gene>
<dbReference type="Proteomes" id="UP000652074">
    <property type="component" value="Unassembled WGS sequence"/>
</dbReference>